<name>A0AA88YIV3_PINIB</name>
<dbReference type="Proteomes" id="UP001186944">
    <property type="component" value="Unassembled WGS sequence"/>
</dbReference>
<dbReference type="SUPFAM" id="SSF50978">
    <property type="entry name" value="WD40 repeat-like"/>
    <property type="match status" value="1"/>
</dbReference>
<evidence type="ECO:0000313" key="2">
    <source>
        <dbReference type="EMBL" id="KAK3105974.1"/>
    </source>
</evidence>
<dbReference type="AlphaFoldDB" id="A0AA88YIV3"/>
<gene>
    <name evidence="2" type="ORF">FSP39_009911</name>
</gene>
<feature type="compositionally biased region" description="Polar residues" evidence="1">
    <location>
        <begin position="860"/>
        <end position="870"/>
    </location>
</feature>
<protein>
    <recommendedName>
        <fullName evidence="4">WD repeat-containing protein 60</fullName>
    </recommendedName>
</protein>
<sequence length="1132" mass="131931">MFLCRVCVLIIEYMAEIKYTSGKFKPNLKTIHFVDPPYVFSDPTYVFSDPTYVFSDPTYVFSDPPYVFSDPPYVFSDPPYVFSDPPYVFSDPPYVFSDPPYIFSDPPYVFSDPPYVFSDSTYVFSDPTYVFSDPTYVFSDPPYVFSDPPYVFSDPPYVFSDPPYVFSDPPYVFSDPPYVFSDPPYVFSDPPYVFSDPPYVFSDPPYVFSDPPYVFSDPPYVFSDPPYLFSDPLYVFSDPPYVFSDPPYVFSDPPYLFSDPPYVFSDPPYVFSDPPYIFSNPPYLFSDPTYVFSDPPYLFSDPPYLFSDPPYVFSDPPYVFSDPPYKDDIRKEREKLKRDRRERDGRDEEEIDTRKREGHRRREDDDRKERRRHDEDKRQNKDDDRRRKDEDRRSHRTDNDEEERERQRRERREKREGKSSRDTKEREQSKRKEEEESRSHKRHRDTDDKRSRDHDDRRRRRDEEDEDEKERRRQEERERRRKEKEGDKRNKDKDRDRDRDDRRQTNGESDDKHRRHKDQPESNEYRRGRYRDDDEDDYNDDRGGYGTSHQTPSASSSGLINFSGAKKQVMSRKANSKMEKRAADLLQMLELDVARYDMFDLPPVKEYELYIRNFGRTDAQQAYVQTNDDNIDRDVQTEEIDTRSKWTQHPAHDSTGCGRGDGKKDLDEEEVELQQNKVYDLSRLNKFVEQAGQVIAILLEEEREMSNSHESRGENRSNMAVSEGFSELNLLSLLKDRYVEFTHFSPSQPNHLLTVYSKPTQIEESNPVYNKGMICVWNTNDPSYPQRILACESQPVCCCFSPYKATLVFAGMVDGSVCAWDLREPPSLHQTLQYQDTQHIVRFPTYNTAGVMDAENHHSPITTLNPVVSSTDREPDTSDSTDESLGLSFQLVSCEEQGVINFWVVAEISSPDMAGSEVDLGLSPGGRVKLVRSSVISLQSPVSKGSGTVRSFELQLSPQDPNHFYVGTEGGYILHGVRFGSRAFPRTFSAITDAPADVQTLDFSPFGHPCFLVSTYSPVVTWPSKTWGGSFVRCVRWSRTRPCVFYVLDDASHLYTFDFLEGDVLPAKIDTLSSSNKFHLYLSLIISKFILNFIIKVVSFENGSVEVHTISKEYRELQTLEDEFIPSYLARF</sequence>
<accession>A0AA88YIV3</accession>
<dbReference type="GO" id="GO:0003676">
    <property type="term" value="F:nucleic acid binding"/>
    <property type="evidence" value="ECO:0007669"/>
    <property type="project" value="InterPro"/>
</dbReference>
<dbReference type="PROSITE" id="PS00092">
    <property type="entry name" value="N6_MTASE"/>
    <property type="match status" value="2"/>
</dbReference>
<proteinExistence type="predicted"/>
<comment type="caution">
    <text evidence="2">The sequence shown here is derived from an EMBL/GenBank/DDBJ whole genome shotgun (WGS) entry which is preliminary data.</text>
</comment>
<evidence type="ECO:0008006" key="4">
    <source>
        <dbReference type="Google" id="ProtNLM"/>
    </source>
</evidence>
<dbReference type="GO" id="GO:0042073">
    <property type="term" value="P:intraciliary transport"/>
    <property type="evidence" value="ECO:0007669"/>
    <property type="project" value="InterPro"/>
</dbReference>
<evidence type="ECO:0000313" key="3">
    <source>
        <dbReference type="Proteomes" id="UP001186944"/>
    </source>
</evidence>
<dbReference type="GO" id="GO:0005868">
    <property type="term" value="C:cytoplasmic dynein complex"/>
    <property type="evidence" value="ECO:0007669"/>
    <property type="project" value="InterPro"/>
</dbReference>
<dbReference type="Gene3D" id="2.130.10.10">
    <property type="entry name" value="YVTN repeat-like/Quinoprotein amine dehydrogenase"/>
    <property type="match status" value="1"/>
</dbReference>
<dbReference type="GO" id="GO:0032259">
    <property type="term" value="P:methylation"/>
    <property type="evidence" value="ECO:0007669"/>
    <property type="project" value="InterPro"/>
</dbReference>
<dbReference type="PANTHER" id="PTHR16022:SF0">
    <property type="entry name" value="CYTOPLASMIC DYNEIN 2 INTERMEDIATE CHAIN 1"/>
    <property type="match status" value="1"/>
</dbReference>
<dbReference type="InterPro" id="IPR042505">
    <property type="entry name" value="DYNC2I1"/>
</dbReference>
<feature type="region of interest" description="Disordered" evidence="1">
    <location>
        <begin position="860"/>
        <end position="882"/>
    </location>
</feature>
<feature type="compositionally biased region" description="Polar residues" evidence="1">
    <location>
        <begin position="547"/>
        <end position="560"/>
    </location>
</feature>
<dbReference type="InterPro" id="IPR002052">
    <property type="entry name" value="DNA_methylase_N6_adenine_CS"/>
</dbReference>
<dbReference type="InterPro" id="IPR015943">
    <property type="entry name" value="WD40/YVTN_repeat-like_dom_sf"/>
</dbReference>
<dbReference type="GO" id="GO:0005929">
    <property type="term" value="C:cilium"/>
    <property type="evidence" value="ECO:0007669"/>
    <property type="project" value="GOC"/>
</dbReference>
<keyword evidence="3" id="KW-1185">Reference proteome</keyword>
<organism evidence="2 3">
    <name type="scientific">Pinctada imbricata</name>
    <name type="common">Atlantic pearl-oyster</name>
    <name type="synonym">Pinctada martensii</name>
    <dbReference type="NCBI Taxonomy" id="66713"/>
    <lineage>
        <taxon>Eukaryota</taxon>
        <taxon>Metazoa</taxon>
        <taxon>Spiralia</taxon>
        <taxon>Lophotrochozoa</taxon>
        <taxon>Mollusca</taxon>
        <taxon>Bivalvia</taxon>
        <taxon>Autobranchia</taxon>
        <taxon>Pteriomorphia</taxon>
        <taxon>Pterioida</taxon>
        <taxon>Pterioidea</taxon>
        <taxon>Pteriidae</taxon>
        <taxon>Pinctada</taxon>
    </lineage>
</organism>
<feature type="compositionally biased region" description="Basic and acidic residues" evidence="1">
    <location>
        <begin position="469"/>
        <end position="532"/>
    </location>
</feature>
<dbReference type="GO" id="GO:0008168">
    <property type="term" value="F:methyltransferase activity"/>
    <property type="evidence" value="ECO:0007669"/>
    <property type="project" value="InterPro"/>
</dbReference>
<feature type="region of interest" description="Disordered" evidence="1">
    <location>
        <begin position="323"/>
        <end position="561"/>
    </location>
</feature>
<reference evidence="2" key="1">
    <citation type="submission" date="2019-08" db="EMBL/GenBank/DDBJ databases">
        <title>The improved chromosome-level genome for the pearl oyster Pinctada fucata martensii using PacBio sequencing and Hi-C.</title>
        <authorList>
            <person name="Zheng Z."/>
        </authorList>
    </citation>
    <scope>NUCLEOTIDE SEQUENCE</scope>
    <source>
        <strain evidence="2">ZZ-2019</strain>
        <tissue evidence="2">Adductor muscle</tissue>
    </source>
</reference>
<dbReference type="EMBL" id="VSWD01000003">
    <property type="protein sequence ID" value="KAK3105974.1"/>
    <property type="molecule type" value="Genomic_DNA"/>
</dbReference>
<feature type="compositionally biased region" description="Basic and acidic residues" evidence="1">
    <location>
        <begin position="324"/>
        <end position="456"/>
    </location>
</feature>
<feature type="region of interest" description="Disordered" evidence="1">
    <location>
        <begin position="641"/>
        <end position="664"/>
    </location>
</feature>
<dbReference type="GO" id="GO:0045503">
    <property type="term" value="F:dynein light chain binding"/>
    <property type="evidence" value="ECO:0007669"/>
    <property type="project" value="InterPro"/>
</dbReference>
<dbReference type="InterPro" id="IPR036322">
    <property type="entry name" value="WD40_repeat_dom_sf"/>
</dbReference>
<dbReference type="PANTHER" id="PTHR16022">
    <property type="entry name" value="WD REPEAT DOMAIN 60"/>
    <property type="match status" value="1"/>
</dbReference>
<evidence type="ECO:0000256" key="1">
    <source>
        <dbReference type="SAM" id="MobiDB-lite"/>
    </source>
</evidence>
<dbReference type="GO" id="GO:0045504">
    <property type="term" value="F:dynein heavy chain binding"/>
    <property type="evidence" value="ECO:0007669"/>
    <property type="project" value="InterPro"/>
</dbReference>